<evidence type="ECO:0000256" key="1">
    <source>
        <dbReference type="ARBA" id="ARBA00001445"/>
    </source>
</evidence>
<dbReference type="RefSeq" id="WP_114792191.1">
    <property type="nucleotide sequence ID" value="NZ_CP139960.1"/>
</dbReference>
<dbReference type="EC" id="3.2.1.40" evidence="2"/>
<dbReference type="EMBL" id="CP139960">
    <property type="protein sequence ID" value="WQD40500.1"/>
    <property type="molecule type" value="Genomic_DNA"/>
</dbReference>
<dbReference type="InterPro" id="IPR008928">
    <property type="entry name" value="6-hairpin_glycosidase_sf"/>
</dbReference>
<dbReference type="Pfam" id="PF05592">
    <property type="entry name" value="Bac_rhamnosid"/>
    <property type="match status" value="1"/>
</dbReference>
<protein>
    <recommendedName>
        <fullName evidence="2">alpha-L-rhamnosidase</fullName>
        <ecNumber evidence="2">3.2.1.40</ecNumber>
    </recommendedName>
</protein>
<keyword evidence="9" id="KW-1185">Reference proteome</keyword>
<dbReference type="Gene3D" id="2.60.40.10">
    <property type="entry name" value="Immunoglobulins"/>
    <property type="match status" value="1"/>
</dbReference>
<name>A0ABZ0WCX5_9BACT</name>
<dbReference type="GO" id="GO:0016787">
    <property type="term" value="F:hydrolase activity"/>
    <property type="evidence" value="ECO:0007669"/>
    <property type="project" value="UniProtKB-KW"/>
</dbReference>
<dbReference type="InterPro" id="IPR013783">
    <property type="entry name" value="Ig-like_fold"/>
</dbReference>
<dbReference type="Pfam" id="PF25788">
    <property type="entry name" value="Ig_Rha78A_N"/>
    <property type="match status" value="1"/>
</dbReference>
<dbReference type="InterPro" id="IPR013737">
    <property type="entry name" value="Bac_rhamnosid_N"/>
</dbReference>
<dbReference type="Gene3D" id="2.60.420.10">
    <property type="entry name" value="Maltose phosphorylase, domain 3"/>
    <property type="match status" value="1"/>
</dbReference>
<evidence type="ECO:0000256" key="2">
    <source>
        <dbReference type="ARBA" id="ARBA00012652"/>
    </source>
</evidence>
<dbReference type="PANTHER" id="PTHR33307:SF6">
    <property type="entry name" value="ALPHA-RHAMNOSIDASE (EUROFUNG)-RELATED"/>
    <property type="match status" value="1"/>
</dbReference>
<accession>A0ABZ0WCX5</accession>
<dbReference type="Gene3D" id="1.50.10.10">
    <property type="match status" value="1"/>
</dbReference>
<proteinExistence type="predicted"/>
<feature type="domain" description="Alpha-L-rhamnosidase six-hairpin glycosidase" evidence="6">
    <location>
        <begin position="465"/>
        <end position="795"/>
    </location>
</feature>
<sequence length="881" mass="99267">MNRSEFFETIFKSTLLILLIITGFPGRSQNGVTALRCEYREDPLGIDVSQPRLSWQLTNARAATQTAYRIFVASDKKLLHAGKADIWDSQVQAGDAQMVYFDGNPLKPHTRYWWRVETQAGYKSFKSVPAWFETAKMQETDWVGQWITDNEGIEYDASPRFRKIFSAGSKIVSARCYISGLGYYQLYINGQCLNPHSLDPGFTDYSKRILYNTYDIGAALQKGENCIGIQLGNGWFNEQTPTVWNFHKAPWRNRPQVIAEVHIVYANGTREIIKTGADWLTATGPVRFDNIHAGTTYDATKEQRGWATAGFNAAGWQPSVVTAATAPLIEAQAMPSISVTELLRSKSVKKINDTCYVFDMGINFAGVPRLHISGEKGIRVTLRHAEMTDSSGRIDQRNINMHLRPRNPRDVIQMDVYYLKGEGKETFAPDFTYHGFRYIEMTSDKPIDISKVKMEALRMHSKVEKAGSFKSSNPLLNNIFDICSNSYLSNLFGIPTDCPTREKNGWMADGFMVQEAGMLSYNSGSIYAKWVKDMTDAQSADGDVPGIVPTSWNWNSEWAGPVWDAAIFIVPSLLYQYYGDVESIRNVYPTAQRYLKYLATIENEKGLLKDGLGDWLYYKAITPNDFMVSCYYYWDYILMARMAALLGKPEEGKQYAAKAEGLKARINQHYFDQQKITYANQTQLSYALPLYMDIVPSGHRQVLAKKLDEAIAANNYSLDFGFIGSLIVPEVLSRFGYTETVYKMVTKETLPSWGYWIKNYHATSLFETWDVGRNIGDASRNHPSMGAIAAWMYKALAGIQMDESAPAFKKIIIQPAFVKDLQFAEGYHESVYGTIRSAWKRTGNKVQLDIVIPAGCTASVLIPGQAPKEVGGGEHSFSFAE</sequence>
<gene>
    <name evidence="8" type="ORF">U0035_10105</name>
</gene>
<dbReference type="InterPro" id="IPR035398">
    <property type="entry name" value="Bac_rhamnosid_C"/>
</dbReference>
<feature type="domain" description="Alpha-L-rhamnosidase C-terminal" evidence="7">
    <location>
        <begin position="798"/>
        <end position="873"/>
    </location>
</feature>
<feature type="domain" description="Alpha-L-rhamnosidase concanavalin-like" evidence="4">
    <location>
        <begin position="349"/>
        <end position="444"/>
    </location>
</feature>
<dbReference type="Pfam" id="PF17390">
    <property type="entry name" value="Bac_rhamnosid_C"/>
    <property type="match status" value="1"/>
</dbReference>
<dbReference type="Pfam" id="PF17389">
    <property type="entry name" value="Bac_rhamnosid6H"/>
    <property type="match status" value="1"/>
</dbReference>
<dbReference type="InterPro" id="IPR012341">
    <property type="entry name" value="6hp_glycosidase-like_sf"/>
</dbReference>
<feature type="domain" description="Bacterial alpha-L-rhamnosidase N-terminal" evidence="5">
    <location>
        <begin position="170"/>
        <end position="341"/>
    </location>
</feature>
<dbReference type="InterPro" id="IPR035396">
    <property type="entry name" value="Bac_rhamnosid6H"/>
</dbReference>
<comment type="catalytic activity">
    <reaction evidence="1">
        <text>Hydrolysis of terminal non-reducing alpha-L-rhamnose residues in alpha-L-rhamnosides.</text>
        <dbReference type="EC" id="3.2.1.40"/>
    </reaction>
</comment>
<reference evidence="8 9" key="1">
    <citation type="submission" date="2023-12" db="EMBL/GenBank/DDBJ databases">
        <title>Genome sequencing and assembly of bacterial species from a model synthetic community.</title>
        <authorList>
            <person name="Hogle S.L."/>
        </authorList>
    </citation>
    <scope>NUCLEOTIDE SEQUENCE [LARGE SCALE GENOMIC DNA]</scope>
    <source>
        <strain evidence="8 9">HAMBI_3031</strain>
    </source>
</reference>
<dbReference type="InterPro" id="IPR008902">
    <property type="entry name" value="Rhamnosid_concanavalin"/>
</dbReference>
<evidence type="ECO:0000259" key="6">
    <source>
        <dbReference type="Pfam" id="PF17389"/>
    </source>
</evidence>
<evidence type="ECO:0000259" key="7">
    <source>
        <dbReference type="Pfam" id="PF17390"/>
    </source>
</evidence>
<evidence type="ECO:0000256" key="3">
    <source>
        <dbReference type="ARBA" id="ARBA00022801"/>
    </source>
</evidence>
<keyword evidence="3 8" id="KW-0378">Hydrolase</keyword>
<evidence type="ECO:0000313" key="8">
    <source>
        <dbReference type="EMBL" id="WQD40500.1"/>
    </source>
</evidence>
<dbReference type="InterPro" id="IPR016007">
    <property type="entry name" value="Alpha_rhamnosid"/>
</dbReference>
<evidence type="ECO:0000259" key="5">
    <source>
        <dbReference type="Pfam" id="PF08531"/>
    </source>
</evidence>
<organism evidence="8 9">
    <name type="scientific">Niabella yanshanensis</name>
    <dbReference type="NCBI Taxonomy" id="577386"/>
    <lineage>
        <taxon>Bacteria</taxon>
        <taxon>Pseudomonadati</taxon>
        <taxon>Bacteroidota</taxon>
        <taxon>Chitinophagia</taxon>
        <taxon>Chitinophagales</taxon>
        <taxon>Chitinophagaceae</taxon>
        <taxon>Niabella</taxon>
    </lineage>
</organism>
<dbReference type="PANTHER" id="PTHR33307">
    <property type="entry name" value="ALPHA-RHAMNOSIDASE (EUROFUNG)"/>
    <property type="match status" value="1"/>
</dbReference>
<evidence type="ECO:0000313" key="9">
    <source>
        <dbReference type="Proteomes" id="UP001325680"/>
    </source>
</evidence>
<evidence type="ECO:0000259" key="4">
    <source>
        <dbReference type="Pfam" id="PF05592"/>
    </source>
</evidence>
<dbReference type="Gene3D" id="2.60.120.260">
    <property type="entry name" value="Galactose-binding domain-like"/>
    <property type="match status" value="2"/>
</dbReference>
<dbReference type="Proteomes" id="UP001325680">
    <property type="component" value="Chromosome"/>
</dbReference>
<dbReference type="PIRSF" id="PIRSF010631">
    <property type="entry name" value="A-rhamnsds"/>
    <property type="match status" value="1"/>
</dbReference>
<dbReference type="Pfam" id="PF08531">
    <property type="entry name" value="Bac_rhamnosid_N"/>
    <property type="match status" value="1"/>
</dbReference>
<dbReference type="SUPFAM" id="SSF48208">
    <property type="entry name" value="Six-hairpin glycosidases"/>
    <property type="match status" value="1"/>
</dbReference>